<dbReference type="SMART" id="SM00052">
    <property type="entry name" value="EAL"/>
    <property type="match status" value="1"/>
</dbReference>
<dbReference type="Gene3D" id="3.30.450.20">
    <property type="entry name" value="PAS domain"/>
    <property type="match status" value="2"/>
</dbReference>
<dbReference type="SUPFAM" id="SSF141868">
    <property type="entry name" value="EAL domain-like"/>
    <property type="match status" value="1"/>
</dbReference>
<feature type="domain" description="PAC" evidence="1">
    <location>
        <begin position="192"/>
        <end position="243"/>
    </location>
</feature>
<dbReference type="CDD" id="cd01949">
    <property type="entry name" value="GGDEF"/>
    <property type="match status" value="1"/>
</dbReference>
<reference evidence="4" key="1">
    <citation type="submission" date="2022-10" db="EMBL/GenBank/DDBJ databases">
        <title>The WGS of Solirubrobacter sp. CPCC 204708.</title>
        <authorList>
            <person name="Jiang Z."/>
        </authorList>
    </citation>
    <scope>NUCLEOTIDE SEQUENCE</scope>
    <source>
        <strain evidence="4">CPCC 204708</strain>
    </source>
</reference>
<dbReference type="EMBL" id="JAPCID010000008">
    <property type="protein sequence ID" value="MDA0137271.1"/>
    <property type="molecule type" value="Genomic_DNA"/>
</dbReference>
<dbReference type="PROSITE" id="PS50887">
    <property type="entry name" value="GGDEF"/>
    <property type="match status" value="1"/>
</dbReference>
<dbReference type="InterPro" id="IPR001610">
    <property type="entry name" value="PAC"/>
</dbReference>
<comment type="caution">
    <text evidence="4">The sequence shown here is derived from an EMBL/GenBank/DDBJ whole genome shotgun (WGS) entry which is preliminary data.</text>
</comment>
<dbReference type="Gene3D" id="3.20.20.450">
    <property type="entry name" value="EAL domain"/>
    <property type="match status" value="1"/>
</dbReference>
<dbReference type="Proteomes" id="UP001147700">
    <property type="component" value="Unassembled WGS sequence"/>
</dbReference>
<feature type="domain" description="EAL" evidence="2">
    <location>
        <begin position="414"/>
        <end position="664"/>
    </location>
</feature>
<protein>
    <submittedName>
        <fullName evidence="4">EAL domain-containing protein</fullName>
    </submittedName>
</protein>
<dbReference type="InterPro" id="IPR000014">
    <property type="entry name" value="PAS"/>
</dbReference>
<dbReference type="PROSITE" id="PS50113">
    <property type="entry name" value="PAC"/>
    <property type="match status" value="1"/>
</dbReference>
<dbReference type="SMART" id="SM00086">
    <property type="entry name" value="PAC"/>
    <property type="match status" value="2"/>
</dbReference>
<dbReference type="Pfam" id="PF08448">
    <property type="entry name" value="PAS_4"/>
    <property type="match status" value="1"/>
</dbReference>
<evidence type="ECO:0000313" key="5">
    <source>
        <dbReference type="Proteomes" id="UP001147700"/>
    </source>
</evidence>
<dbReference type="PROSITE" id="PS50883">
    <property type="entry name" value="EAL"/>
    <property type="match status" value="1"/>
</dbReference>
<evidence type="ECO:0000259" key="1">
    <source>
        <dbReference type="PROSITE" id="PS50113"/>
    </source>
</evidence>
<dbReference type="InterPro" id="IPR000160">
    <property type="entry name" value="GGDEF_dom"/>
</dbReference>
<feature type="domain" description="GGDEF" evidence="3">
    <location>
        <begin position="272"/>
        <end position="405"/>
    </location>
</feature>
<dbReference type="Gene3D" id="3.30.70.270">
    <property type="match status" value="1"/>
</dbReference>
<dbReference type="InterPro" id="IPR013655">
    <property type="entry name" value="PAS_fold_3"/>
</dbReference>
<dbReference type="CDD" id="cd01948">
    <property type="entry name" value="EAL"/>
    <property type="match status" value="1"/>
</dbReference>
<dbReference type="SMART" id="SM00267">
    <property type="entry name" value="GGDEF"/>
    <property type="match status" value="1"/>
</dbReference>
<gene>
    <name evidence="4" type="ORF">OJ962_07185</name>
</gene>
<dbReference type="InterPro" id="IPR043128">
    <property type="entry name" value="Rev_trsase/Diguanyl_cyclase"/>
</dbReference>
<dbReference type="Pfam" id="PF00990">
    <property type="entry name" value="GGDEF"/>
    <property type="match status" value="1"/>
</dbReference>
<dbReference type="InterPro" id="IPR013656">
    <property type="entry name" value="PAS_4"/>
</dbReference>
<dbReference type="CDD" id="cd00130">
    <property type="entry name" value="PAS"/>
    <property type="match status" value="2"/>
</dbReference>
<dbReference type="InterPro" id="IPR035965">
    <property type="entry name" value="PAS-like_dom_sf"/>
</dbReference>
<organism evidence="4 5">
    <name type="scientific">Solirubrobacter deserti</name>
    <dbReference type="NCBI Taxonomy" id="2282478"/>
    <lineage>
        <taxon>Bacteria</taxon>
        <taxon>Bacillati</taxon>
        <taxon>Actinomycetota</taxon>
        <taxon>Thermoleophilia</taxon>
        <taxon>Solirubrobacterales</taxon>
        <taxon>Solirubrobacteraceae</taxon>
        <taxon>Solirubrobacter</taxon>
    </lineage>
</organism>
<dbReference type="Pfam" id="PF08447">
    <property type="entry name" value="PAS_3"/>
    <property type="match status" value="1"/>
</dbReference>
<sequence>MDDTPVLRGILERISEALIVLDHGFRCVYLNRSAARRLARPPEAVLHHNLLELFPNAAGTALHNACVHALREQVAVTFEGSIAPLDGWFEARLQPTPTHLVAILQDVSERKRTELELGRSERRYRVLSHALSSVVWQAGADGRPTHATDWGALTGHPVSTTGEPNWAEVVHPEDAAGLGDVWRRALERGEEFDHLFRLRHADGHWLHLRIHGVPVVQDGVVQEWIGVVDDLSDHMAAEEALRRAAFEDPLTGLPNRTVFLQRLHEILARRRHCAAILYVDLDDFKSVNDRFGHATGDALLREVADRLLQVVRPSDIVSRLSGDEFAIICDDLEAGEEATTVAARLCQALSTPLAHDERVHPSASIGVTVVGPDDSDDPERVLRAADAAMYRAKALGGGAVEVFDDALRQRLQERIEIEAELRAGLRQGALNLHFQPIIALDGEPPSVESLLRWQRPGGPAIPASDAISVAEATGLIAPIGRAVLALACQRCARWDADIRVAVNVSARQLARPDQLVADVTGALEASGLPPERLALEITETVLMDDMFQSEAVVNRLRALGVHLEIDDFGVGYSSLSYLHRLPVHALKLDRTFIAGLPDDTASARILEAVVGLASAFEIRVIAEGVETMAQLRAVRDAGCHAAQGYALARPCPGDELPQRLREALAVAAR</sequence>
<name>A0ABT4RFW6_9ACTN</name>
<dbReference type="SMART" id="SM00091">
    <property type="entry name" value="PAS"/>
    <property type="match status" value="2"/>
</dbReference>
<dbReference type="RefSeq" id="WP_202957069.1">
    <property type="nucleotide sequence ID" value="NZ_JAPCID010000008.1"/>
</dbReference>
<proteinExistence type="predicted"/>
<dbReference type="Pfam" id="PF00563">
    <property type="entry name" value="EAL"/>
    <property type="match status" value="1"/>
</dbReference>
<dbReference type="InterPro" id="IPR035919">
    <property type="entry name" value="EAL_sf"/>
</dbReference>
<dbReference type="NCBIfam" id="TIGR00254">
    <property type="entry name" value="GGDEF"/>
    <property type="match status" value="1"/>
</dbReference>
<dbReference type="NCBIfam" id="TIGR00229">
    <property type="entry name" value="sensory_box"/>
    <property type="match status" value="1"/>
</dbReference>
<dbReference type="PANTHER" id="PTHR44757">
    <property type="entry name" value="DIGUANYLATE CYCLASE DGCP"/>
    <property type="match status" value="1"/>
</dbReference>
<dbReference type="InterPro" id="IPR001633">
    <property type="entry name" value="EAL_dom"/>
</dbReference>
<dbReference type="PANTHER" id="PTHR44757:SF2">
    <property type="entry name" value="BIOFILM ARCHITECTURE MAINTENANCE PROTEIN MBAA"/>
    <property type="match status" value="1"/>
</dbReference>
<keyword evidence="5" id="KW-1185">Reference proteome</keyword>
<dbReference type="SUPFAM" id="SSF55785">
    <property type="entry name" value="PYP-like sensor domain (PAS domain)"/>
    <property type="match status" value="2"/>
</dbReference>
<evidence type="ECO:0000259" key="3">
    <source>
        <dbReference type="PROSITE" id="PS50887"/>
    </source>
</evidence>
<evidence type="ECO:0000313" key="4">
    <source>
        <dbReference type="EMBL" id="MDA0137271.1"/>
    </source>
</evidence>
<evidence type="ECO:0000259" key="2">
    <source>
        <dbReference type="PROSITE" id="PS50883"/>
    </source>
</evidence>
<dbReference type="InterPro" id="IPR029787">
    <property type="entry name" value="Nucleotide_cyclase"/>
</dbReference>
<dbReference type="InterPro" id="IPR052155">
    <property type="entry name" value="Biofilm_reg_signaling"/>
</dbReference>
<dbReference type="InterPro" id="IPR000700">
    <property type="entry name" value="PAS-assoc_C"/>
</dbReference>
<accession>A0ABT4RFW6</accession>
<dbReference type="SUPFAM" id="SSF55073">
    <property type="entry name" value="Nucleotide cyclase"/>
    <property type="match status" value="1"/>
</dbReference>